<dbReference type="OrthoDB" id="676979at2759"/>
<keyword evidence="5 10" id="KW-0732">Signal</keyword>
<evidence type="ECO:0000256" key="4">
    <source>
        <dbReference type="ARBA" id="ARBA00022614"/>
    </source>
</evidence>
<dbReference type="GO" id="GO:0005576">
    <property type="term" value="C:extracellular region"/>
    <property type="evidence" value="ECO:0007669"/>
    <property type="project" value="UniProtKB-SubCell"/>
</dbReference>
<accession>A0A2Z7CUF9</accession>
<evidence type="ECO:0000256" key="3">
    <source>
        <dbReference type="ARBA" id="ARBA00022525"/>
    </source>
</evidence>
<dbReference type="FunFam" id="3.80.10.10:FF:000041">
    <property type="entry name" value="LRR receptor-like serine/threonine-protein kinase ERECTA"/>
    <property type="match status" value="1"/>
</dbReference>
<evidence type="ECO:0000256" key="1">
    <source>
        <dbReference type="ARBA" id="ARBA00004370"/>
    </source>
</evidence>
<evidence type="ECO:0000313" key="11">
    <source>
        <dbReference type="EMBL" id="KZV48304.1"/>
    </source>
</evidence>
<organism evidence="11 12">
    <name type="scientific">Dorcoceras hygrometricum</name>
    <dbReference type="NCBI Taxonomy" id="472368"/>
    <lineage>
        <taxon>Eukaryota</taxon>
        <taxon>Viridiplantae</taxon>
        <taxon>Streptophyta</taxon>
        <taxon>Embryophyta</taxon>
        <taxon>Tracheophyta</taxon>
        <taxon>Spermatophyta</taxon>
        <taxon>Magnoliopsida</taxon>
        <taxon>eudicotyledons</taxon>
        <taxon>Gunneridae</taxon>
        <taxon>Pentapetalae</taxon>
        <taxon>asterids</taxon>
        <taxon>lamiids</taxon>
        <taxon>Lamiales</taxon>
        <taxon>Gesneriaceae</taxon>
        <taxon>Didymocarpoideae</taxon>
        <taxon>Trichosporeae</taxon>
        <taxon>Loxocarpinae</taxon>
        <taxon>Dorcoceras</taxon>
    </lineage>
</organism>
<evidence type="ECO:0000256" key="5">
    <source>
        <dbReference type="ARBA" id="ARBA00022729"/>
    </source>
</evidence>
<keyword evidence="8" id="KW-0325">Glycoprotein</keyword>
<dbReference type="InterPro" id="IPR001611">
    <property type="entry name" value="Leu-rich_rpt"/>
</dbReference>
<keyword evidence="7" id="KW-0472">Membrane</keyword>
<dbReference type="GO" id="GO:0016020">
    <property type="term" value="C:membrane"/>
    <property type="evidence" value="ECO:0007669"/>
    <property type="project" value="UniProtKB-SubCell"/>
</dbReference>
<keyword evidence="6" id="KW-0677">Repeat</keyword>
<dbReference type="EMBL" id="KQ993951">
    <property type="protein sequence ID" value="KZV48304.1"/>
    <property type="molecule type" value="Genomic_DNA"/>
</dbReference>
<keyword evidence="4" id="KW-0433">Leucine-rich repeat</keyword>
<dbReference type="Pfam" id="PF00560">
    <property type="entry name" value="LRR_1"/>
    <property type="match status" value="1"/>
</dbReference>
<keyword evidence="3" id="KW-0964">Secreted</keyword>
<dbReference type="PANTHER" id="PTHR32093">
    <property type="entry name" value="LEUCINE-RICH REPEAT EXTENSIN-LIKE PROTEIN 3-RELATED"/>
    <property type="match status" value="1"/>
</dbReference>
<sequence length="452" mass="50044">MKFHYIFALILANFLYHATCFHNVIDDHQIVGNSREALEIIIGGGGGGGGCGCDSPPPPTPPRPPPPCPPPPSPPTLLFESKRIELVYPVIQNFKKKIKQDPFGITDTWVGPDICNKYRGFICDVLLDYNEKALAGVTFNGFNFDGPLLTLDGFIDQLPDIIVFHANSNNFKGTIPSKISKLKYLYELDLSNNKFTCEFPYQVLGATKLTFLDLRFNTFSGLVPAQLFMLDVDVLFINNNYFNQQLPDNLGSTPAQYITLANNNFSGPIPRSIGQAAKTLIEILLLNNQLSGCLPREIGLLEKMTLLDASQNCLTGPIPQSFACLAQIQILNLAQNQLYGPVPDVVCKLPNLGNLSLSYNYFTEVGPECMKLIKANVLDVRMNCISGLPGQRSQSVCHDFLSKAKACGDESHFNWVPDTGSFHQNFFKSSRYAPAGRVESKRSYNVLNPHRL</sequence>
<evidence type="ECO:0000256" key="7">
    <source>
        <dbReference type="ARBA" id="ARBA00023136"/>
    </source>
</evidence>
<evidence type="ECO:0000256" key="10">
    <source>
        <dbReference type="SAM" id="SignalP"/>
    </source>
</evidence>
<dbReference type="PANTHER" id="PTHR32093:SF131">
    <property type="entry name" value="LEUCINE-RICH REPEAT-CONTAINING N-TERMINAL PLANT-TYPE DOMAIN-CONTAINING PROTEIN"/>
    <property type="match status" value="1"/>
</dbReference>
<proteinExistence type="predicted"/>
<feature type="region of interest" description="Disordered" evidence="9">
    <location>
        <begin position="51"/>
        <end position="73"/>
    </location>
</feature>
<dbReference type="Proteomes" id="UP000250235">
    <property type="component" value="Unassembled WGS sequence"/>
</dbReference>
<evidence type="ECO:0000256" key="6">
    <source>
        <dbReference type="ARBA" id="ARBA00022737"/>
    </source>
</evidence>
<evidence type="ECO:0000256" key="2">
    <source>
        <dbReference type="ARBA" id="ARBA00004613"/>
    </source>
</evidence>
<dbReference type="Gene3D" id="3.80.10.10">
    <property type="entry name" value="Ribonuclease Inhibitor"/>
    <property type="match status" value="3"/>
</dbReference>
<feature type="compositionally biased region" description="Pro residues" evidence="9">
    <location>
        <begin position="55"/>
        <end position="73"/>
    </location>
</feature>
<keyword evidence="12" id="KW-1185">Reference proteome</keyword>
<evidence type="ECO:0000256" key="9">
    <source>
        <dbReference type="SAM" id="MobiDB-lite"/>
    </source>
</evidence>
<evidence type="ECO:0000313" key="12">
    <source>
        <dbReference type="Proteomes" id="UP000250235"/>
    </source>
</evidence>
<evidence type="ECO:0000256" key="8">
    <source>
        <dbReference type="ARBA" id="ARBA00023180"/>
    </source>
</evidence>
<name>A0A2Z7CUF9_9LAMI</name>
<gene>
    <name evidence="11" type="ORF">F511_18819</name>
</gene>
<dbReference type="SUPFAM" id="SSF52058">
    <property type="entry name" value="L domain-like"/>
    <property type="match status" value="1"/>
</dbReference>
<dbReference type="InterPro" id="IPR051582">
    <property type="entry name" value="LRR_extensin-like_regulator"/>
</dbReference>
<protein>
    <submittedName>
        <fullName evidence="11">Uncharacterized protein</fullName>
    </submittedName>
</protein>
<dbReference type="InterPro" id="IPR032675">
    <property type="entry name" value="LRR_dom_sf"/>
</dbReference>
<dbReference type="AlphaFoldDB" id="A0A2Z7CUF9"/>
<feature type="chain" id="PRO_5016373110" evidence="10">
    <location>
        <begin position="21"/>
        <end position="452"/>
    </location>
</feature>
<reference evidence="11 12" key="1">
    <citation type="journal article" date="2015" name="Proc. Natl. Acad. Sci. U.S.A.">
        <title>The resurrection genome of Boea hygrometrica: A blueprint for survival of dehydration.</title>
        <authorList>
            <person name="Xiao L."/>
            <person name="Yang G."/>
            <person name="Zhang L."/>
            <person name="Yang X."/>
            <person name="Zhao S."/>
            <person name="Ji Z."/>
            <person name="Zhou Q."/>
            <person name="Hu M."/>
            <person name="Wang Y."/>
            <person name="Chen M."/>
            <person name="Xu Y."/>
            <person name="Jin H."/>
            <person name="Xiao X."/>
            <person name="Hu G."/>
            <person name="Bao F."/>
            <person name="Hu Y."/>
            <person name="Wan P."/>
            <person name="Li L."/>
            <person name="Deng X."/>
            <person name="Kuang T."/>
            <person name="Xiang C."/>
            <person name="Zhu J.K."/>
            <person name="Oliver M.J."/>
            <person name="He Y."/>
        </authorList>
    </citation>
    <scope>NUCLEOTIDE SEQUENCE [LARGE SCALE GENOMIC DNA]</scope>
    <source>
        <strain evidence="12">cv. XS01</strain>
    </source>
</reference>
<comment type="subcellular location">
    <subcellularLocation>
        <location evidence="1">Membrane</location>
    </subcellularLocation>
    <subcellularLocation>
        <location evidence="2">Secreted</location>
    </subcellularLocation>
</comment>
<feature type="signal peptide" evidence="10">
    <location>
        <begin position="1"/>
        <end position="20"/>
    </location>
</feature>